<protein>
    <submittedName>
        <fullName evidence="1">Natural resistance-associated macrophage protein-domain-containing protein</fullName>
    </submittedName>
</protein>
<proteinExistence type="predicted"/>
<comment type="caution">
    <text evidence="1">The sequence shown here is derived from an EMBL/GenBank/DDBJ whole genome shotgun (WGS) entry which is preliminary data.</text>
</comment>
<evidence type="ECO:0000313" key="1">
    <source>
        <dbReference type="EMBL" id="KAJ3810101.1"/>
    </source>
</evidence>
<sequence length="605" mass="65833">MSHQPDDSPKSNWTQKFLSASSVVVHHVRKHVGVGLVCSIAYFDPGNWGVDLQAGSTYGYRLLFVVLVAGLIAVILQVLATRLGCVTGLDLASHCRLLLHSHPKYPRLVRWIALYPLYVLAEVAIISTDLAELLGSAMALCMLFPKLQLWQGVLITAGDVIFLLALKDPLRGRPVRAFELAMAFLVLAVLTCMCIIISRVHVEWNHAFQGYLPSKYIFPNGAFYTSVGILGATVMPHSLFLGSALATQDRESSPKSQYPSRSIDLSISSTSTVFSARDSPETSARKETPEGGLRTRGKSHTFISRIIQPFRLIVAQVFRTHPETTYGAKYNIKRHEDWENNSFDFVKRHLYHGIVDMTGSLLGFAVVINSMILILSSAVFFSGNGSGQTQRAAGLFDAYDLIRSAVGRSAATLFAIALLAAGQSSSLIATIAGQAVAEGFLRWRVSPIIRRLFTRIIAIIPSMAVAIAFGRPGINALLVISQVILSIVLPFITLPLLYLTSSKKFMSVERPCSCCPTKSSPEMIPANLERVPSLPHEFSGNSDAPSNATANADTSAVVIEVQRCHGTQLDYSNNMFITFLLCGVWIVIAAANVYAIVALAMGQSS</sequence>
<organism evidence="1 2">
    <name type="scientific">Lentinula aff. lateritia</name>
    <dbReference type="NCBI Taxonomy" id="2804960"/>
    <lineage>
        <taxon>Eukaryota</taxon>
        <taxon>Fungi</taxon>
        <taxon>Dikarya</taxon>
        <taxon>Basidiomycota</taxon>
        <taxon>Agaricomycotina</taxon>
        <taxon>Agaricomycetes</taxon>
        <taxon>Agaricomycetidae</taxon>
        <taxon>Agaricales</taxon>
        <taxon>Marasmiineae</taxon>
        <taxon>Omphalotaceae</taxon>
        <taxon>Lentinula</taxon>
    </lineage>
</organism>
<evidence type="ECO:0000313" key="2">
    <source>
        <dbReference type="Proteomes" id="UP001163835"/>
    </source>
</evidence>
<reference evidence="1" key="1">
    <citation type="submission" date="2022-09" db="EMBL/GenBank/DDBJ databases">
        <title>A Global Phylogenomic Analysis of the Shiitake Genus Lentinula.</title>
        <authorList>
            <consortium name="DOE Joint Genome Institute"/>
            <person name="Sierra-Patev S."/>
            <person name="Min B."/>
            <person name="Naranjo-Ortiz M."/>
            <person name="Looney B."/>
            <person name="Konkel Z."/>
            <person name="Slot J.C."/>
            <person name="Sakamoto Y."/>
            <person name="Steenwyk J.L."/>
            <person name="Rokas A."/>
            <person name="Carro J."/>
            <person name="Camarero S."/>
            <person name="Ferreira P."/>
            <person name="Molpeceres G."/>
            <person name="Ruiz-Duenas F.J."/>
            <person name="Serrano A."/>
            <person name="Henrissat B."/>
            <person name="Drula E."/>
            <person name="Hughes K.W."/>
            <person name="Mata J.L."/>
            <person name="Ishikawa N.K."/>
            <person name="Vargas-Isla R."/>
            <person name="Ushijima S."/>
            <person name="Smith C.A."/>
            <person name="Ahrendt S."/>
            <person name="Andreopoulos W."/>
            <person name="He G."/>
            <person name="Labutti K."/>
            <person name="Lipzen A."/>
            <person name="Ng V."/>
            <person name="Riley R."/>
            <person name="Sandor L."/>
            <person name="Barry K."/>
            <person name="Martinez A.T."/>
            <person name="Xiao Y."/>
            <person name="Gibbons J.G."/>
            <person name="Terashima K."/>
            <person name="Grigoriev I.V."/>
            <person name="Hibbett D.S."/>
        </authorList>
    </citation>
    <scope>NUCLEOTIDE SEQUENCE</scope>
    <source>
        <strain evidence="1">TMI1499</strain>
    </source>
</reference>
<keyword evidence="2" id="KW-1185">Reference proteome</keyword>
<dbReference type="EMBL" id="MU795119">
    <property type="protein sequence ID" value="KAJ3810101.1"/>
    <property type="molecule type" value="Genomic_DNA"/>
</dbReference>
<gene>
    <name evidence="1" type="ORF">F5876DRAFT_89076</name>
</gene>
<dbReference type="Proteomes" id="UP001163835">
    <property type="component" value="Unassembled WGS sequence"/>
</dbReference>
<accession>A0ACC1TZ67</accession>
<name>A0ACC1TZ67_9AGAR</name>